<feature type="region of interest" description="Disordered" evidence="1">
    <location>
        <begin position="1"/>
        <end position="20"/>
    </location>
</feature>
<name>A0A317N5L9_9NOCA</name>
<organism evidence="2 3">
    <name type="scientific">Nocardia neocaledoniensis</name>
    <dbReference type="NCBI Taxonomy" id="236511"/>
    <lineage>
        <taxon>Bacteria</taxon>
        <taxon>Bacillati</taxon>
        <taxon>Actinomycetota</taxon>
        <taxon>Actinomycetes</taxon>
        <taxon>Mycobacteriales</taxon>
        <taxon>Nocardiaceae</taxon>
        <taxon>Nocardia</taxon>
    </lineage>
</organism>
<proteinExistence type="predicted"/>
<dbReference type="Proteomes" id="UP000246410">
    <property type="component" value="Unassembled WGS sequence"/>
</dbReference>
<accession>A0A317N5L9</accession>
<sequence>MLGERAAVGPGRPGTVSRWAGTARRDRRGRAYRRWMDDVKVYVIDTVVTKPGRGKDFVDAYLRDYAPGARERGMVLERVVVSPPMWLTGESNTVTATWALDGAAGWWAMTWRGRGDEAVRRWWADAAKFVVERTRSTAAAVADIERLADV</sequence>
<gene>
    <name evidence="2" type="ORF">DFR69_11326</name>
</gene>
<evidence type="ECO:0000313" key="3">
    <source>
        <dbReference type="Proteomes" id="UP000246410"/>
    </source>
</evidence>
<evidence type="ECO:0008006" key="4">
    <source>
        <dbReference type="Google" id="ProtNLM"/>
    </source>
</evidence>
<evidence type="ECO:0000256" key="1">
    <source>
        <dbReference type="SAM" id="MobiDB-lite"/>
    </source>
</evidence>
<dbReference type="EMBL" id="QGTL01000013">
    <property type="protein sequence ID" value="PWV70313.1"/>
    <property type="molecule type" value="Genomic_DNA"/>
</dbReference>
<reference evidence="2 3" key="1">
    <citation type="submission" date="2018-05" db="EMBL/GenBank/DDBJ databases">
        <title>Genomic Encyclopedia of Type Strains, Phase IV (KMG-IV): sequencing the most valuable type-strain genomes for metagenomic binning, comparative biology and taxonomic classification.</title>
        <authorList>
            <person name="Goeker M."/>
        </authorList>
    </citation>
    <scope>NUCLEOTIDE SEQUENCE [LARGE SCALE GENOMIC DNA]</scope>
    <source>
        <strain evidence="2 3">DSM 44717</strain>
    </source>
</reference>
<comment type="caution">
    <text evidence="2">The sequence shown here is derived from an EMBL/GenBank/DDBJ whole genome shotgun (WGS) entry which is preliminary data.</text>
</comment>
<evidence type="ECO:0000313" key="2">
    <source>
        <dbReference type="EMBL" id="PWV70313.1"/>
    </source>
</evidence>
<protein>
    <recommendedName>
        <fullName evidence="4">NIPSNAP protein</fullName>
    </recommendedName>
</protein>
<keyword evidence="3" id="KW-1185">Reference proteome</keyword>
<dbReference type="AlphaFoldDB" id="A0A317N5L9"/>